<accession>A0A0M7A7E6</accession>
<dbReference type="InterPro" id="IPR021445">
    <property type="entry name" value="DUF3095"/>
</dbReference>
<dbReference type="Pfam" id="PF11294">
    <property type="entry name" value="DUF3095"/>
    <property type="match status" value="1"/>
</dbReference>
<gene>
    <name evidence="1" type="ORF">LAX5112_02485</name>
</gene>
<evidence type="ECO:0000313" key="1">
    <source>
        <dbReference type="EMBL" id="CTQ70372.1"/>
    </source>
</evidence>
<evidence type="ECO:0008006" key="3">
    <source>
        <dbReference type="Google" id="ProtNLM"/>
    </source>
</evidence>
<dbReference type="RefSeq" id="WP_208981318.1">
    <property type="nucleotide sequence ID" value="NZ_CXWD01000008.1"/>
</dbReference>
<protein>
    <recommendedName>
        <fullName evidence="3">DUF3095 domain-containing protein</fullName>
    </recommendedName>
</protein>
<organism evidence="1 2">
    <name type="scientific">Roseibium alexandrii</name>
    <dbReference type="NCBI Taxonomy" id="388408"/>
    <lineage>
        <taxon>Bacteria</taxon>
        <taxon>Pseudomonadati</taxon>
        <taxon>Pseudomonadota</taxon>
        <taxon>Alphaproteobacteria</taxon>
        <taxon>Hyphomicrobiales</taxon>
        <taxon>Stappiaceae</taxon>
        <taxon>Roseibium</taxon>
    </lineage>
</organism>
<proteinExistence type="predicted"/>
<reference evidence="2" key="1">
    <citation type="submission" date="2015-07" db="EMBL/GenBank/DDBJ databases">
        <authorList>
            <person name="Rodrigo-Torres Lidia"/>
            <person name="Arahal R.David."/>
        </authorList>
    </citation>
    <scope>NUCLEOTIDE SEQUENCE [LARGE SCALE GENOMIC DNA]</scope>
    <source>
        <strain evidence="2">CECT 5112</strain>
    </source>
</reference>
<keyword evidence="2" id="KW-1185">Reference proteome</keyword>
<dbReference type="AlphaFoldDB" id="A0A0M7A7E6"/>
<dbReference type="STRING" id="388408.LAX5112_02485"/>
<dbReference type="EMBL" id="CXWD01000008">
    <property type="protein sequence ID" value="CTQ70372.1"/>
    <property type="molecule type" value="Genomic_DNA"/>
</dbReference>
<evidence type="ECO:0000313" key="2">
    <source>
        <dbReference type="Proteomes" id="UP000053235"/>
    </source>
</evidence>
<name>A0A0M7A7E6_9HYPH</name>
<dbReference type="Proteomes" id="UP000053235">
    <property type="component" value="Unassembled WGS sequence"/>
</dbReference>
<sequence>MSAEDFYSELPSCQDFKSDNIHNDFIPVPEDWVVLTADIVRSRDAINAGRYKDVNMVGAAVIAAVLNQVDRDRVPFVFGGDGAVVVVPEADRKLAEEAIAGVVALARVVLDLELRAAAIPVADIRKKGGDIKVRKYRLSPGNHLAMIIGDGLLIADRILKDPEAVKPYALAASSSDPVLSGLSCRWEPLDAQNGHIVSLILKPATDESLPEIIEGLAGKLGFNPLTDDERLRLAEGPRLKFRFPPRTLSLEASFSSPASWLKGYLMGVVESLFFMYGYYTGRRAGPFDPNKYMKELSLNTDHRKLGDSLQLVLDLTADQLTALQTYLEKLSDAGQLVYGLHVSDRALMTCFMQDVSNNQHIHFVDGADGGLSLAAIDFKKRLAERAAAPETSSSPAG</sequence>